<feature type="transmembrane region" description="Helical" evidence="6">
    <location>
        <begin position="144"/>
        <end position="166"/>
    </location>
</feature>
<feature type="transmembrane region" description="Helical" evidence="6">
    <location>
        <begin position="89"/>
        <end position="112"/>
    </location>
</feature>
<feature type="transmembrane region" description="Helical" evidence="6">
    <location>
        <begin position="388"/>
        <end position="406"/>
    </location>
</feature>
<dbReference type="EMBL" id="CDHN01000001">
    <property type="protein sequence ID" value="CEJ81389.1"/>
    <property type="molecule type" value="Genomic_DNA"/>
</dbReference>
<accession>A0A0A1T7P9</accession>
<evidence type="ECO:0000256" key="2">
    <source>
        <dbReference type="ARBA" id="ARBA00022692"/>
    </source>
</evidence>
<dbReference type="PANTHER" id="PTHR42718">
    <property type="entry name" value="MAJOR FACILITATOR SUPERFAMILY MULTIDRUG TRANSPORTER MFSC"/>
    <property type="match status" value="1"/>
</dbReference>
<name>A0A0A1T7P9_9HYPO</name>
<feature type="transmembrane region" description="Helical" evidence="6">
    <location>
        <begin position="119"/>
        <end position="138"/>
    </location>
</feature>
<dbReference type="Proteomes" id="UP000039046">
    <property type="component" value="Unassembled WGS sequence"/>
</dbReference>
<feature type="region of interest" description="Disordered" evidence="5">
    <location>
        <begin position="1"/>
        <end position="23"/>
    </location>
</feature>
<dbReference type="Gene3D" id="1.20.1250.20">
    <property type="entry name" value="MFS general substrate transporter like domains"/>
    <property type="match status" value="2"/>
</dbReference>
<comment type="subcellular location">
    <subcellularLocation>
        <location evidence="1">Membrane</location>
        <topology evidence="1">Multi-pass membrane protein</topology>
    </subcellularLocation>
</comment>
<evidence type="ECO:0000256" key="5">
    <source>
        <dbReference type="SAM" id="MobiDB-lite"/>
    </source>
</evidence>
<dbReference type="PROSITE" id="PS50850">
    <property type="entry name" value="MFS"/>
    <property type="match status" value="1"/>
</dbReference>
<dbReference type="InterPro" id="IPR036259">
    <property type="entry name" value="MFS_trans_sf"/>
</dbReference>
<gene>
    <name evidence="8" type="ORF">VHEMI01517</name>
</gene>
<feature type="transmembrane region" description="Helical" evidence="6">
    <location>
        <begin position="321"/>
        <end position="342"/>
    </location>
</feature>
<keyword evidence="4 6" id="KW-0472">Membrane</keyword>
<dbReference type="HOGENOM" id="CLU_000960_27_5_1"/>
<reference evidence="8 9" key="1">
    <citation type="journal article" date="2015" name="Genome Announc.">
        <title>Draft Genome Sequence and Gene Annotation of the Entomopathogenic Fungus Verticillium hemipterigenum.</title>
        <authorList>
            <person name="Horn F."/>
            <person name="Habel A."/>
            <person name="Scharf D.H."/>
            <person name="Dworschak J."/>
            <person name="Brakhage A.A."/>
            <person name="Guthke R."/>
            <person name="Hertweck C."/>
            <person name="Linde J."/>
        </authorList>
    </citation>
    <scope>NUCLEOTIDE SEQUENCE [LARGE SCALE GENOMIC DNA]</scope>
</reference>
<organism evidence="8 9">
    <name type="scientific">[Torrubiella] hemipterigena</name>
    <dbReference type="NCBI Taxonomy" id="1531966"/>
    <lineage>
        <taxon>Eukaryota</taxon>
        <taxon>Fungi</taxon>
        <taxon>Dikarya</taxon>
        <taxon>Ascomycota</taxon>
        <taxon>Pezizomycotina</taxon>
        <taxon>Sordariomycetes</taxon>
        <taxon>Hypocreomycetidae</taxon>
        <taxon>Hypocreales</taxon>
        <taxon>Clavicipitaceae</taxon>
        <taxon>Clavicipitaceae incertae sedis</taxon>
        <taxon>'Torrubiella' clade</taxon>
    </lineage>
</organism>
<keyword evidence="3 6" id="KW-1133">Transmembrane helix</keyword>
<feature type="transmembrane region" description="Helical" evidence="6">
    <location>
        <begin position="495"/>
        <end position="515"/>
    </location>
</feature>
<dbReference type="InterPro" id="IPR020846">
    <property type="entry name" value="MFS_dom"/>
</dbReference>
<dbReference type="AlphaFoldDB" id="A0A0A1T7P9"/>
<evidence type="ECO:0000256" key="1">
    <source>
        <dbReference type="ARBA" id="ARBA00004141"/>
    </source>
</evidence>
<evidence type="ECO:0000259" key="7">
    <source>
        <dbReference type="PROSITE" id="PS50850"/>
    </source>
</evidence>
<evidence type="ECO:0000313" key="9">
    <source>
        <dbReference type="Proteomes" id="UP000039046"/>
    </source>
</evidence>
<feature type="transmembrane region" description="Helical" evidence="6">
    <location>
        <begin position="277"/>
        <end position="300"/>
    </location>
</feature>
<feature type="transmembrane region" description="Helical" evidence="6">
    <location>
        <begin position="178"/>
        <end position="201"/>
    </location>
</feature>
<feature type="domain" description="Major facilitator superfamily (MFS) profile" evidence="7">
    <location>
        <begin position="54"/>
        <end position="519"/>
    </location>
</feature>
<feature type="transmembrane region" description="Helical" evidence="6">
    <location>
        <begin position="250"/>
        <end position="271"/>
    </location>
</feature>
<feature type="transmembrane region" description="Helical" evidence="6">
    <location>
        <begin position="449"/>
        <end position="475"/>
    </location>
</feature>
<evidence type="ECO:0000256" key="4">
    <source>
        <dbReference type="ARBA" id="ARBA00023136"/>
    </source>
</evidence>
<sequence length="526" mass="55847">MSTSATDTIALHPLPGTPAGAASTSEDLLRDLHTHETAVAASPPGLSKTRRVAVIITIAGITFVNSIGSGILIAALPRIAQEVGLAESLILWPAAVYSLTAGCLPLIFGAMADIIGAKLVWVTGSFLFAGLTVGLGLAKTALQVIIVRALLGVAISLCLPTAVSLITNTFARGTWRNVAFAMNGMGQPLGFAIGLVLGGIFTDTIGWRWAYILTAMVNVCLSLVSVWSLPAVHQPSNKTKAQRLAQDIDWLGMGILSVALVLVLYVLAVVTSSYRSISSPLTISLLIVSVGLLVAFPVWMRHQTNRNKPALIPNHLWRKTSFTFISVAVFFCWAALNGIEYFTTLYFQQVEGVAALQSSIRFLPHVVMGVCVNVGMAFFISRFTVRRLAVVSAIITMVTPPLMATIPVGQNYWFAPFWALFLSPANADVLFTVSNLVISDAFPAETQSLAGAVFNVVAQLGNSVGLAVTAAIAASVTEHSDVKDHNLALMEGFRAAFWTLFAATATVVVVCFFGLQRGGVVGKKTD</sequence>
<dbReference type="InterPro" id="IPR011701">
    <property type="entry name" value="MFS"/>
</dbReference>
<feature type="transmembrane region" description="Helical" evidence="6">
    <location>
        <begin position="52"/>
        <end position="77"/>
    </location>
</feature>
<evidence type="ECO:0000313" key="8">
    <source>
        <dbReference type="EMBL" id="CEJ81389.1"/>
    </source>
</evidence>
<dbReference type="GO" id="GO:0022857">
    <property type="term" value="F:transmembrane transporter activity"/>
    <property type="evidence" value="ECO:0007669"/>
    <property type="project" value="InterPro"/>
</dbReference>
<feature type="transmembrane region" description="Helical" evidence="6">
    <location>
        <begin position="362"/>
        <end position="381"/>
    </location>
</feature>
<feature type="transmembrane region" description="Helical" evidence="6">
    <location>
        <begin position="412"/>
        <end position="437"/>
    </location>
</feature>
<dbReference type="OrthoDB" id="2130629at2759"/>
<evidence type="ECO:0000256" key="6">
    <source>
        <dbReference type="SAM" id="Phobius"/>
    </source>
</evidence>
<evidence type="ECO:0000256" key="3">
    <source>
        <dbReference type="ARBA" id="ARBA00022989"/>
    </source>
</evidence>
<keyword evidence="9" id="KW-1185">Reference proteome</keyword>
<dbReference type="SUPFAM" id="SSF103473">
    <property type="entry name" value="MFS general substrate transporter"/>
    <property type="match status" value="1"/>
</dbReference>
<proteinExistence type="predicted"/>
<dbReference type="PANTHER" id="PTHR42718:SF10">
    <property type="entry name" value="TRANSPORTER, PUTATIVE (AFU_ORTHOLOGUE AFUA_8G06760)-RELATED"/>
    <property type="match status" value="1"/>
</dbReference>
<dbReference type="GO" id="GO:0016020">
    <property type="term" value="C:membrane"/>
    <property type="evidence" value="ECO:0007669"/>
    <property type="project" value="UniProtKB-SubCell"/>
</dbReference>
<keyword evidence="2 6" id="KW-0812">Transmembrane</keyword>
<feature type="transmembrane region" description="Helical" evidence="6">
    <location>
        <begin position="207"/>
        <end position="229"/>
    </location>
</feature>
<dbReference type="Pfam" id="PF07690">
    <property type="entry name" value="MFS_1"/>
    <property type="match status" value="1"/>
</dbReference>
<protein>
    <submittedName>
        <fullName evidence="8">Putative Puromycin resistance protein pur8</fullName>
    </submittedName>
</protein>